<dbReference type="EMBL" id="LAZR01061358">
    <property type="protein sequence ID" value="KKK63736.1"/>
    <property type="molecule type" value="Genomic_DNA"/>
</dbReference>
<accession>A0A0F8ZUX8</accession>
<protein>
    <submittedName>
        <fullName evidence="1">Uncharacterized protein</fullName>
    </submittedName>
</protein>
<reference evidence="1" key="1">
    <citation type="journal article" date="2015" name="Nature">
        <title>Complex archaea that bridge the gap between prokaryotes and eukaryotes.</title>
        <authorList>
            <person name="Spang A."/>
            <person name="Saw J.H."/>
            <person name="Jorgensen S.L."/>
            <person name="Zaremba-Niedzwiedzka K."/>
            <person name="Martijn J."/>
            <person name="Lind A.E."/>
            <person name="van Eijk R."/>
            <person name="Schleper C."/>
            <person name="Guy L."/>
            <person name="Ettema T.J."/>
        </authorList>
    </citation>
    <scope>NUCLEOTIDE SEQUENCE</scope>
</reference>
<name>A0A0F8ZUX8_9ZZZZ</name>
<gene>
    <name evidence="1" type="ORF">LCGC14_2991300</name>
</gene>
<evidence type="ECO:0000313" key="1">
    <source>
        <dbReference type="EMBL" id="KKK63736.1"/>
    </source>
</evidence>
<dbReference type="AlphaFoldDB" id="A0A0F8ZUX8"/>
<proteinExistence type="predicted"/>
<sequence length="59" mass="6729">MVKACPCGSGEWPWWENDAQGIPLCLVCSECEREKLSHYRPEILTGYSQADVDEPIEEE</sequence>
<organism evidence="1">
    <name type="scientific">marine sediment metagenome</name>
    <dbReference type="NCBI Taxonomy" id="412755"/>
    <lineage>
        <taxon>unclassified sequences</taxon>
        <taxon>metagenomes</taxon>
        <taxon>ecological metagenomes</taxon>
    </lineage>
</organism>
<comment type="caution">
    <text evidence="1">The sequence shown here is derived from an EMBL/GenBank/DDBJ whole genome shotgun (WGS) entry which is preliminary data.</text>
</comment>